<accession>X1IBA3</accession>
<organism evidence="1">
    <name type="scientific">marine sediment metagenome</name>
    <dbReference type="NCBI Taxonomy" id="412755"/>
    <lineage>
        <taxon>unclassified sequences</taxon>
        <taxon>metagenomes</taxon>
        <taxon>ecological metagenomes</taxon>
    </lineage>
</organism>
<dbReference type="SUPFAM" id="SSF50998">
    <property type="entry name" value="Quinoprotein alcohol dehydrogenase-like"/>
    <property type="match status" value="1"/>
</dbReference>
<reference evidence="1" key="1">
    <citation type="journal article" date="2014" name="Front. Microbiol.">
        <title>High frequency of phylogenetically diverse reductive dehalogenase-homologous genes in deep subseafloor sedimentary metagenomes.</title>
        <authorList>
            <person name="Kawai M."/>
            <person name="Futagami T."/>
            <person name="Toyoda A."/>
            <person name="Takaki Y."/>
            <person name="Nishi S."/>
            <person name="Hori S."/>
            <person name="Arai W."/>
            <person name="Tsubouchi T."/>
            <person name="Morono Y."/>
            <person name="Uchiyama I."/>
            <person name="Ito T."/>
            <person name="Fujiyama A."/>
            <person name="Inagaki F."/>
            <person name="Takami H."/>
        </authorList>
    </citation>
    <scope>NUCLEOTIDE SEQUENCE</scope>
    <source>
        <strain evidence="1">Expedition CK06-06</strain>
    </source>
</reference>
<comment type="caution">
    <text evidence="1">The sequence shown here is derived from an EMBL/GenBank/DDBJ whole genome shotgun (WGS) entry which is preliminary data.</text>
</comment>
<dbReference type="AlphaFoldDB" id="X1IBA3"/>
<name>X1IBA3_9ZZZZ</name>
<evidence type="ECO:0008006" key="2">
    <source>
        <dbReference type="Google" id="ProtNLM"/>
    </source>
</evidence>
<protein>
    <recommendedName>
        <fullName evidence="2">Pyrrolo-quinoline quinone</fullName>
    </recommendedName>
</protein>
<feature type="non-terminal residue" evidence="1">
    <location>
        <position position="261"/>
    </location>
</feature>
<dbReference type="InterPro" id="IPR011047">
    <property type="entry name" value="Quinoprotein_ADH-like_sf"/>
</dbReference>
<dbReference type="Gene3D" id="2.130.10.10">
    <property type="entry name" value="YVTN repeat-like/Quinoprotein amine dehydrogenase"/>
    <property type="match status" value="1"/>
</dbReference>
<dbReference type="EMBL" id="BARU01032045">
    <property type="protein sequence ID" value="GAH66545.1"/>
    <property type="molecule type" value="Genomic_DNA"/>
</dbReference>
<proteinExistence type="predicted"/>
<dbReference type="InterPro" id="IPR015943">
    <property type="entry name" value="WD40/YVTN_repeat-like_dom_sf"/>
</dbReference>
<sequence>RDAAANEKQQLIEKGIYEEGAESKLKPAEADVRIVVALDAVTGETLWKKPLDLTGCGGDKMGTAYADGLLLFFGHFSNHDTGFFKKDELTWRRITALDAKTRQVLWSRPLNYLRRPLIVGDKIIVEPRACELHTGADLTRSHPITGKQVPWEFLRPGHSCGVTSASADTLFYRSYWCAIYDVANDKGLSLFGGIRPGCWLNMISANALMLMPEASSGCTCSFPLRCSLALVNKPEKVTGNWTVFITHGAMAPARHLAVNFG</sequence>
<evidence type="ECO:0000313" key="1">
    <source>
        <dbReference type="EMBL" id="GAH66545.1"/>
    </source>
</evidence>
<feature type="non-terminal residue" evidence="1">
    <location>
        <position position="1"/>
    </location>
</feature>
<gene>
    <name evidence="1" type="ORF">S03H2_50586</name>
</gene>